<reference evidence="4" key="2">
    <citation type="submission" date="2021-09" db="EMBL/GenBank/DDBJ databases">
        <authorList>
            <person name="Jia N."/>
            <person name="Wang J."/>
            <person name="Shi W."/>
            <person name="Du L."/>
            <person name="Sun Y."/>
            <person name="Zhan W."/>
            <person name="Jiang J."/>
            <person name="Wang Q."/>
            <person name="Zhang B."/>
            <person name="Ji P."/>
            <person name="Sakyi L.B."/>
            <person name="Cui X."/>
            <person name="Yuan T."/>
            <person name="Jiang B."/>
            <person name="Yang W."/>
            <person name="Lam T.T.-Y."/>
            <person name="Chang Q."/>
            <person name="Ding S."/>
            <person name="Wang X."/>
            <person name="Zhu J."/>
            <person name="Ruan X."/>
            <person name="Zhao L."/>
            <person name="Wei J."/>
            <person name="Que T."/>
            <person name="Du C."/>
            <person name="Cheng J."/>
            <person name="Dai P."/>
            <person name="Han X."/>
            <person name="Huang E."/>
            <person name="Gao Y."/>
            <person name="Liu J."/>
            <person name="Shao H."/>
            <person name="Ye R."/>
            <person name="Li L."/>
            <person name="Wei W."/>
            <person name="Wang X."/>
            <person name="Wang C."/>
            <person name="Huo Q."/>
            <person name="Li W."/>
            <person name="Guo W."/>
            <person name="Chen H."/>
            <person name="Chen S."/>
            <person name="Zhou L."/>
            <person name="Zhou L."/>
            <person name="Ni X."/>
            <person name="Tian J."/>
            <person name="Zhou Y."/>
            <person name="Sheng Y."/>
            <person name="Liu T."/>
            <person name="Pan Y."/>
            <person name="Xia L."/>
            <person name="Li J."/>
            <person name="Zhao F."/>
            <person name="Cao W."/>
        </authorList>
    </citation>
    <scope>NUCLEOTIDE SEQUENCE</scope>
    <source>
        <strain evidence="4">Rmic-2018</strain>
        <tissue evidence="4">Larvae</tissue>
    </source>
</reference>
<proteinExistence type="inferred from homology"/>
<keyword evidence="5" id="KW-1185">Reference proteome</keyword>
<dbReference type="VEuPathDB" id="VectorBase:LOC119187677"/>
<reference evidence="4" key="1">
    <citation type="journal article" date="2020" name="Cell">
        <title>Large-Scale Comparative Analyses of Tick Genomes Elucidate Their Genetic Diversity and Vector Capacities.</title>
        <authorList>
            <consortium name="Tick Genome and Microbiome Consortium (TIGMIC)"/>
            <person name="Jia N."/>
            <person name="Wang J."/>
            <person name="Shi W."/>
            <person name="Du L."/>
            <person name="Sun Y."/>
            <person name="Zhan W."/>
            <person name="Jiang J.F."/>
            <person name="Wang Q."/>
            <person name="Zhang B."/>
            <person name="Ji P."/>
            <person name="Bell-Sakyi L."/>
            <person name="Cui X.M."/>
            <person name="Yuan T.T."/>
            <person name="Jiang B.G."/>
            <person name="Yang W.F."/>
            <person name="Lam T.T."/>
            <person name="Chang Q.C."/>
            <person name="Ding S.J."/>
            <person name="Wang X.J."/>
            <person name="Zhu J.G."/>
            <person name="Ruan X.D."/>
            <person name="Zhao L."/>
            <person name="Wei J.T."/>
            <person name="Ye R.Z."/>
            <person name="Que T.C."/>
            <person name="Du C.H."/>
            <person name="Zhou Y.H."/>
            <person name="Cheng J.X."/>
            <person name="Dai P.F."/>
            <person name="Guo W.B."/>
            <person name="Han X.H."/>
            <person name="Huang E.J."/>
            <person name="Li L.F."/>
            <person name="Wei W."/>
            <person name="Gao Y.C."/>
            <person name="Liu J.Z."/>
            <person name="Shao H.Z."/>
            <person name="Wang X."/>
            <person name="Wang C.C."/>
            <person name="Yang T.C."/>
            <person name="Huo Q.B."/>
            <person name="Li W."/>
            <person name="Chen H.Y."/>
            <person name="Chen S.E."/>
            <person name="Zhou L.G."/>
            <person name="Ni X.B."/>
            <person name="Tian J.H."/>
            <person name="Sheng Y."/>
            <person name="Liu T."/>
            <person name="Pan Y.S."/>
            <person name="Xia L.Y."/>
            <person name="Li J."/>
            <person name="Zhao F."/>
            <person name="Cao W.C."/>
        </authorList>
    </citation>
    <scope>NUCLEOTIDE SEQUENCE</scope>
    <source>
        <strain evidence="4">Rmic-2018</strain>
    </source>
</reference>
<dbReference type="Gene3D" id="3.40.390.10">
    <property type="entry name" value="Collagenase (Catalytic Domain)"/>
    <property type="match status" value="1"/>
</dbReference>
<sequence length="564" mass="63488">MKSSWTDWSDRSASPSVSEDTPSEDPHYAALPQGRSTKAKPCLRLWNLVRLRQLRRALPRNKPKFLLTVQVITAKKPQFVTPNMSGSFLVAKNGSFVTQDTVVEEWYNCSTPACKSDGTYLKEFLSCDLDLGDGLYHFVCSHWKGASETSKPNVAAATSDQLDHQLEQSVRGVLQCSSSPENLATLKRLFYECMNTRQLDLDNWNPMLELLWLVSLQGFPFTSTPRNSTSLWKIAARVLTMTGAQTLLSMQATARPTKGDTGILITRMPNMLAPKGSDQAQVTQFHKNTAFASNTVQKKHRNATTYSFEVAAFASCLEMHVYTYTVSVGLSTRRLMLLKTHPEMSTFFAEWLLNSDSLLYSGRNRELLIQSPAFFDAFVTMLWNTEHNIVMNYLGIHLMMEVGAYASSSRRASVHTLVQPIYGSPLLPRRKLCMRSAERAWLDLFFHSRHASKHTLKTHSAADMGQRLLGSLRLQLARSLSRLAVPERGSRVQVYILLNIPSNTSLTSQIKQSICFHDERDIQEQQAVARDVQVSFGIKYESSDEVFLMAGHSLDQCNIGLDHI</sequence>
<protein>
    <recommendedName>
        <fullName evidence="3">Peptidase M13 N-terminal domain-containing protein</fullName>
    </recommendedName>
</protein>
<dbReference type="GO" id="GO:0004222">
    <property type="term" value="F:metalloendopeptidase activity"/>
    <property type="evidence" value="ECO:0007669"/>
    <property type="project" value="InterPro"/>
</dbReference>
<feature type="domain" description="Peptidase M13 N-terminal" evidence="3">
    <location>
        <begin position="133"/>
        <end position="455"/>
    </location>
</feature>
<dbReference type="InterPro" id="IPR024079">
    <property type="entry name" value="MetalloPept_cat_dom_sf"/>
</dbReference>
<dbReference type="SUPFAM" id="SSF55486">
    <property type="entry name" value="Metalloproteases ('zincins'), catalytic domain"/>
    <property type="match status" value="1"/>
</dbReference>
<dbReference type="Proteomes" id="UP000821866">
    <property type="component" value="Unassembled WGS sequence"/>
</dbReference>
<evidence type="ECO:0000256" key="2">
    <source>
        <dbReference type="SAM" id="MobiDB-lite"/>
    </source>
</evidence>
<dbReference type="Gene3D" id="1.10.1380.10">
    <property type="entry name" value="Neutral endopeptidase , domain2"/>
    <property type="match status" value="1"/>
</dbReference>
<dbReference type="InterPro" id="IPR042089">
    <property type="entry name" value="Peptidase_M13_dom_2"/>
</dbReference>
<name>A0A9J6CU95_RHIMP</name>
<dbReference type="GO" id="GO:0016485">
    <property type="term" value="P:protein processing"/>
    <property type="evidence" value="ECO:0007669"/>
    <property type="project" value="TreeGrafter"/>
</dbReference>
<dbReference type="InterPro" id="IPR008753">
    <property type="entry name" value="Peptidase_M13_N"/>
</dbReference>
<organism evidence="4 5">
    <name type="scientific">Rhipicephalus microplus</name>
    <name type="common">Cattle tick</name>
    <name type="synonym">Boophilus microplus</name>
    <dbReference type="NCBI Taxonomy" id="6941"/>
    <lineage>
        <taxon>Eukaryota</taxon>
        <taxon>Metazoa</taxon>
        <taxon>Ecdysozoa</taxon>
        <taxon>Arthropoda</taxon>
        <taxon>Chelicerata</taxon>
        <taxon>Arachnida</taxon>
        <taxon>Acari</taxon>
        <taxon>Parasitiformes</taxon>
        <taxon>Ixodida</taxon>
        <taxon>Ixodoidea</taxon>
        <taxon>Ixodidae</taxon>
        <taxon>Rhipicephalinae</taxon>
        <taxon>Rhipicephalus</taxon>
        <taxon>Boophilus</taxon>
    </lineage>
</organism>
<dbReference type="Pfam" id="PF05649">
    <property type="entry name" value="Peptidase_M13_N"/>
    <property type="match status" value="1"/>
</dbReference>
<feature type="region of interest" description="Disordered" evidence="2">
    <location>
        <begin position="1"/>
        <end position="33"/>
    </location>
</feature>
<comment type="similarity">
    <text evidence="1">Belongs to the peptidase M13 family.</text>
</comment>
<dbReference type="InterPro" id="IPR000718">
    <property type="entry name" value="Peptidase_M13"/>
</dbReference>
<dbReference type="PANTHER" id="PTHR11733">
    <property type="entry name" value="ZINC METALLOPROTEASE FAMILY M13 NEPRILYSIN-RELATED"/>
    <property type="match status" value="1"/>
</dbReference>
<accession>A0A9J6CU95</accession>
<dbReference type="EMBL" id="JABSTU010006855">
    <property type="protein sequence ID" value="KAH7931934.1"/>
    <property type="molecule type" value="Genomic_DNA"/>
</dbReference>
<gene>
    <name evidence="4" type="ORF">HPB51_029616</name>
</gene>
<evidence type="ECO:0000313" key="5">
    <source>
        <dbReference type="Proteomes" id="UP000821866"/>
    </source>
</evidence>
<evidence type="ECO:0000313" key="4">
    <source>
        <dbReference type="EMBL" id="KAH7931934.1"/>
    </source>
</evidence>
<evidence type="ECO:0000259" key="3">
    <source>
        <dbReference type="Pfam" id="PF05649"/>
    </source>
</evidence>
<feature type="compositionally biased region" description="Polar residues" evidence="2">
    <location>
        <begin position="1"/>
        <end position="20"/>
    </location>
</feature>
<evidence type="ECO:0000256" key="1">
    <source>
        <dbReference type="ARBA" id="ARBA00007357"/>
    </source>
</evidence>
<dbReference type="PANTHER" id="PTHR11733:SF241">
    <property type="entry name" value="GH26575P-RELATED"/>
    <property type="match status" value="1"/>
</dbReference>
<comment type="caution">
    <text evidence="4">The sequence shown here is derived from an EMBL/GenBank/DDBJ whole genome shotgun (WGS) entry which is preliminary data.</text>
</comment>
<dbReference type="GO" id="GO:0005886">
    <property type="term" value="C:plasma membrane"/>
    <property type="evidence" value="ECO:0007669"/>
    <property type="project" value="TreeGrafter"/>
</dbReference>
<dbReference type="AlphaFoldDB" id="A0A9J6CU95"/>